<evidence type="ECO:0000256" key="1">
    <source>
        <dbReference type="SAM" id="Coils"/>
    </source>
</evidence>
<evidence type="ECO:0000313" key="2">
    <source>
        <dbReference type="EMBL" id="NML92246.1"/>
    </source>
</evidence>
<comment type="caution">
    <text evidence="2">The sequence shown here is derived from an EMBL/GenBank/DDBJ whole genome shotgun (WGS) entry which is preliminary data.</text>
</comment>
<reference evidence="2 3" key="1">
    <citation type="submission" date="2020-04" db="EMBL/GenBank/DDBJ databases">
        <title>Novosphingobium sp. TW-4 isolated from soil.</title>
        <authorList>
            <person name="Dahal R.H."/>
            <person name="Chaudhary D.K."/>
        </authorList>
    </citation>
    <scope>NUCLEOTIDE SEQUENCE [LARGE SCALE GENOMIC DNA]</scope>
    <source>
        <strain evidence="2 3">TW-4</strain>
    </source>
</reference>
<keyword evidence="1" id="KW-0175">Coiled coil</keyword>
<dbReference type="InterPro" id="IPR027417">
    <property type="entry name" value="P-loop_NTPase"/>
</dbReference>
<sequence length="567" mass="62597">MQDHGASAVDRSAKRRLIADHLEGVPHALQDGPVFLYSGFRTCSTWLWTKFRAHERLLCYYEPFNEQLGGLTLSTLGEARPDGWRSHHPRGAPYALEYAGLLDGDAGVPGFPPSRDLADRYIGAAGPEGPLDEDVAAYVEQLIRHARSRQRVPLLACTRLLGRADGMKARFGGFHILLVRNLYQQWNSYAGQARFGNWYFLDTLYETLGLAGRDPVIDHLARLFPAESTSSLEAWVNPANFDNVFCYFVGFHLYFLTLARRSADLVVDANALSGPDPDYRREVVDAIAQAIGISLDLDDASERMDFPLHPIANRPACVILVDEIADRIKAACKATDDEKAFIDKLVADIWTEQAVFARQAAGAFEYLAAADARTEAAVEARVRSVQEDAEHRLAQIHAERDAFVRELEAARQELAQREAQAVGERASLELRLAEADAELAAVQAQLANLQQAHAQALDAARTKAEESAVHVAGLEQQLAAARDELARVTEAQAQVSHDLQRQEAWNRQLEAELATALARVAEQEGLLSAAEERERALQHRVDVLECSIARVDAVNADLTGRLIAARC</sequence>
<proteinExistence type="predicted"/>
<keyword evidence="3" id="KW-1185">Reference proteome</keyword>
<accession>A0A7Y0BKP3</accession>
<dbReference type="AlphaFoldDB" id="A0A7Y0BKP3"/>
<protein>
    <submittedName>
        <fullName evidence="2">Uncharacterized protein</fullName>
    </submittedName>
</protein>
<evidence type="ECO:0000313" key="3">
    <source>
        <dbReference type="Proteomes" id="UP000583556"/>
    </source>
</evidence>
<dbReference type="EMBL" id="JABBGM010000001">
    <property type="protein sequence ID" value="NML92246.1"/>
    <property type="molecule type" value="Genomic_DNA"/>
</dbReference>
<organism evidence="2 3">
    <name type="scientific">Novosphingobium olei</name>
    <dbReference type="NCBI Taxonomy" id="2728851"/>
    <lineage>
        <taxon>Bacteria</taxon>
        <taxon>Pseudomonadati</taxon>
        <taxon>Pseudomonadota</taxon>
        <taxon>Alphaproteobacteria</taxon>
        <taxon>Sphingomonadales</taxon>
        <taxon>Sphingomonadaceae</taxon>
        <taxon>Novosphingobium</taxon>
    </lineage>
</organism>
<gene>
    <name evidence="2" type="ORF">HHL27_00990</name>
</gene>
<feature type="coiled-coil region" evidence="1">
    <location>
        <begin position="393"/>
        <end position="547"/>
    </location>
</feature>
<name>A0A7Y0BKP3_9SPHN</name>
<dbReference type="SUPFAM" id="SSF52540">
    <property type="entry name" value="P-loop containing nucleoside triphosphate hydrolases"/>
    <property type="match status" value="1"/>
</dbReference>
<dbReference type="Proteomes" id="UP000583556">
    <property type="component" value="Unassembled WGS sequence"/>
</dbReference>